<evidence type="ECO:0000313" key="10">
    <source>
        <dbReference type="Proteomes" id="UP000052976"/>
    </source>
</evidence>
<evidence type="ECO:0000313" key="9">
    <source>
        <dbReference type="EMBL" id="KFO58311.1"/>
    </source>
</evidence>
<keyword evidence="3 8" id="KW-1133">Transmembrane helix</keyword>
<dbReference type="AlphaFoldDB" id="A0A091EMM1"/>
<sequence length="288" mass="32203">MEVSSVSPPSASPTEGANLCEIDVTSVAIHSVTLLICLCGVAGNGAVLRLLTLQGPVARILHLAVSDILFLLLALPSSLLFLQEDVSCSPIMPQVYVSFLFQLSMMSYYGGLFRLTRIGAITNLRKLCQLCRCHPPLRVLWVVYSAQFWAFFALFTAIPTVTFLCPSHEQEHCWVALTSMFPITLLFFAAPMVITRTIDIIKAKCGSQQQQPKRFDIVIFLIVLFILLLNLLNFLQHLGYTDVSSQVFFLLACINSTIKPFIYFLAGRCWRPCSIGTLRKSLQRVFEE</sequence>
<dbReference type="Gene3D" id="1.20.1070.10">
    <property type="entry name" value="Rhodopsin 7-helix transmembrane proteins"/>
    <property type="match status" value="1"/>
</dbReference>
<dbReference type="PANTHER" id="PTHR11334">
    <property type="entry name" value="MAS-RELATED G-PROTEIN COUPLED RECEPTOR"/>
    <property type="match status" value="1"/>
</dbReference>
<keyword evidence="5 8" id="KW-0472">Membrane</keyword>
<dbReference type="SUPFAM" id="SSF81321">
    <property type="entry name" value="Family A G protein-coupled receptor-like"/>
    <property type="match status" value="1"/>
</dbReference>
<proteinExistence type="predicted"/>
<dbReference type="PRINTS" id="PR00237">
    <property type="entry name" value="GPCRRHODOPSN"/>
</dbReference>
<gene>
    <name evidence="9" type="ORF">N302_08626</name>
</gene>
<dbReference type="InterPro" id="IPR026234">
    <property type="entry name" value="MRGPCRFAMILY"/>
</dbReference>
<keyword evidence="4" id="KW-0297">G-protein coupled receptor</keyword>
<feature type="non-terminal residue" evidence="9">
    <location>
        <position position="288"/>
    </location>
</feature>
<dbReference type="InterPro" id="IPR000276">
    <property type="entry name" value="GPCR_Rhodpsn"/>
</dbReference>
<accession>A0A091EMM1</accession>
<protein>
    <submittedName>
        <fullName evidence="9">Mas-related G-protein coupled receptor member H</fullName>
    </submittedName>
</protein>
<dbReference type="PANTHER" id="PTHR11334:SF68">
    <property type="entry name" value="G-PROTEIN COUPLED RECEPTORS FAMILY 1 PROFILE DOMAIN-CONTAINING PROTEIN-RELATED"/>
    <property type="match status" value="1"/>
</dbReference>
<evidence type="ECO:0000256" key="1">
    <source>
        <dbReference type="ARBA" id="ARBA00004141"/>
    </source>
</evidence>
<dbReference type="EMBL" id="KK718731">
    <property type="protein sequence ID" value="KFO58311.1"/>
    <property type="molecule type" value="Genomic_DNA"/>
</dbReference>
<evidence type="ECO:0000256" key="7">
    <source>
        <dbReference type="ARBA" id="ARBA00023224"/>
    </source>
</evidence>
<name>A0A091EMM1_CORBR</name>
<keyword evidence="2 8" id="KW-0812">Transmembrane</keyword>
<evidence type="ECO:0000256" key="3">
    <source>
        <dbReference type="ARBA" id="ARBA00022989"/>
    </source>
</evidence>
<reference evidence="9 10" key="1">
    <citation type="submission" date="2014-04" db="EMBL/GenBank/DDBJ databases">
        <title>Genome evolution of avian class.</title>
        <authorList>
            <person name="Zhang G."/>
            <person name="Li C."/>
        </authorList>
    </citation>
    <scope>NUCLEOTIDE SEQUENCE [LARGE SCALE GENOMIC DNA]</scope>
    <source>
        <strain evidence="9">BGI_N302</strain>
    </source>
</reference>
<evidence type="ECO:0000256" key="2">
    <source>
        <dbReference type="ARBA" id="ARBA00022692"/>
    </source>
</evidence>
<organism evidence="9 10">
    <name type="scientific">Corvus brachyrhynchos</name>
    <name type="common">American crow</name>
    <dbReference type="NCBI Taxonomy" id="85066"/>
    <lineage>
        <taxon>Eukaryota</taxon>
        <taxon>Metazoa</taxon>
        <taxon>Chordata</taxon>
        <taxon>Craniata</taxon>
        <taxon>Vertebrata</taxon>
        <taxon>Euteleostomi</taxon>
        <taxon>Archelosauria</taxon>
        <taxon>Archosauria</taxon>
        <taxon>Dinosauria</taxon>
        <taxon>Saurischia</taxon>
        <taxon>Theropoda</taxon>
        <taxon>Coelurosauria</taxon>
        <taxon>Aves</taxon>
        <taxon>Neognathae</taxon>
        <taxon>Neoaves</taxon>
        <taxon>Telluraves</taxon>
        <taxon>Australaves</taxon>
        <taxon>Passeriformes</taxon>
        <taxon>Corvoidea</taxon>
        <taxon>Corvidae</taxon>
        <taxon>Corvus</taxon>
    </lineage>
</organism>
<keyword evidence="7" id="KW-0807">Transducer</keyword>
<dbReference type="GO" id="GO:0005886">
    <property type="term" value="C:plasma membrane"/>
    <property type="evidence" value="ECO:0007669"/>
    <property type="project" value="TreeGrafter"/>
</dbReference>
<comment type="subcellular location">
    <subcellularLocation>
        <location evidence="1">Membrane</location>
        <topology evidence="1">Multi-pass membrane protein</topology>
    </subcellularLocation>
</comment>
<feature type="transmembrane region" description="Helical" evidence="8">
    <location>
        <begin position="215"/>
        <end position="235"/>
    </location>
</feature>
<evidence type="ECO:0000256" key="8">
    <source>
        <dbReference type="SAM" id="Phobius"/>
    </source>
</evidence>
<feature type="transmembrane region" description="Helical" evidence="8">
    <location>
        <begin position="137"/>
        <end position="162"/>
    </location>
</feature>
<keyword evidence="10" id="KW-1185">Reference proteome</keyword>
<feature type="transmembrane region" description="Helical" evidence="8">
    <location>
        <begin position="60"/>
        <end position="83"/>
    </location>
</feature>
<dbReference type="Proteomes" id="UP000052976">
    <property type="component" value="Unassembled WGS sequence"/>
</dbReference>
<feature type="transmembrane region" description="Helical" evidence="8">
    <location>
        <begin position="174"/>
        <end position="194"/>
    </location>
</feature>
<evidence type="ECO:0000256" key="5">
    <source>
        <dbReference type="ARBA" id="ARBA00023136"/>
    </source>
</evidence>
<evidence type="ECO:0000256" key="4">
    <source>
        <dbReference type="ARBA" id="ARBA00023040"/>
    </source>
</evidence>
<evidence type="ECO:0000256" key="6">
    <source>
        <dbReference type="ARBA" id="ARBA00023170"/>
    </source>
</evidence>
<dbReference type="GO" id="GO:0004930">
    <property type="term" value="F:G protein-coupled receptor activity"/>
    <property type="evidence" value="ECO:0007669"/>
    <property type="project" value="UniProtKB-KW"/>
</dbReference>
<feature type="transmembrane region" description="Helical" evidence="8">
    <location>
        <begin position="27"/>
        <end position="48"/>
    </location>
</feature>
<feature type="transmembrane region" description="Helical" evidence="8">
    <location>
        <begin position="247"/>
        <end position="266"/>
    </location>
</feature>
<keyword evidence="6 9" id="KW-0675">Receptor</keyword>
<feature type="transmembrane region" description="Helical" evidence="8">
    <location>
        <begin position="95"/>
        <end position="116"/>
    </location>
</feature>